<reference evidence="1 2" key="1">
    <citation type="submission" date="2024-02" db="EMBL/GenBank/DDBJ databases">
        <title>de novo genome assembly of Solanum bulbocastanum strain 11H21.</title>
        <authorList>
            <person name="Hosaka A.J."/>
        </authorList>
    </citation>
    <scope>NUCLEOTIDE SEQUENCE [LARGE SCALE GENOMIC DNA]</scope>
    <source>
        <tissue evidence="1">Young leaves</tissue>
    </source>
</reference>
<protein>
    <submittedName>
        <fullName evidence="1">Uncharacterized protein</fullName>
    </submittedName>
</protein>
<comment type="caution">
    <text evidence="1">The sequence shown here is derived from an EMBL/GenBank/DDBJ whole genome shotgun (WGS) entry which is preliminary data.</text>
</comment>
<sequence>MFNMKPIVVKPWRPEIELNKEIIE</sequence>
<accession>A0AAN8TTP1</accession>
<dbReference type="EMBL" id="JBANQN010000003">
    <property type="protein sequence ID" value="KAK6793529.1"/>
    <property type="molecule type" value="Genomic_DNA"/>
</dbReference>
<evidence type="ECO:0000313" key="2">
    <source>
        <dbReference type="Proteomes" id="UP001371456"/>
    </source>
</evidence>
<keyword evidence="2" id="KW-1185">Reference proteome</keyword>
<name>A0AAN8TTP1_SOLBU</name>
<evidence type="ECO:0000313" key="1">
    <source>
        <dbReference type="EMBL" id="KAK6793529.1"/>
    </source>
</evidence>
<gene>
    <name evidence="1" type="ORF">RDI58_006982</name>
</gene>
<organism evidence="1 2">
    <name type="scientific">Solanum bulbocastanum</name>
    <name type="common">Wild potato</name>
    <dbReference type="NCBI Taxonomy" id="147425"/>
    <lineage>
        <taxon>Eukaryota</taxon>
        <taxon>Viridiplantae</taxon>
        <taxon>Streptophyta</taxon>
        <taxon>Embryophyta</taxon>
        <taxon>Tracheophyta</taxon>
        <taxon>Spermatophyta</taxon>
        <taxon>Magnoliopsida</taxon>
        <taxon>eudicotyledons</taxon>
        <taxon>Gunneridae</taxon>
        <taxon>Pentapetalae</taxon>
        <taxon>asterids</taxon>
        <taxon>lamiids</taxon>
        <taxon>Solanales</taxon>
        <taxon>Solanaceae</taxon>
        <taxon>Solanoideae</taxon>
        <taxon>Solaneae</taxon>
        <taxon>Solanum</taxon>
    </lineage>
</organism>
<dbReference type="Proteomes" id="UP001371456">
    <property type="component" value="Unassembled WGS sequence"/>
</dbReference>
<proteinExistence type="predicted"/>
<dbReference type="AlphaFoldDB" id="A0AAN8TTP1"/>